<dbReference type="Gene3D" id="2.60.40.790">
    <property type="match status" value="1"/>
</dbReference>
<comment type="caution">
    <text evidence="5">The sequence shown here is derived from an EMBL/GenBank/DDBJ whole genome shotgun (WGS) entry which is preliminary data.</text>
</comment>
<comment type="similarity">
    <text evidence="1 2">Belongs to the small heat shock protein (HSP20) family.</text>
</comment>
<dbReference type="InterPro" id="IPR002068">
    <property type="entry name" value="A-crystallin/Hsp20_dom"/>
</dbReference>
<dbReference type="SUPFAM" id="SSF49764">
    <property type="entry name" value="HSP20-like chaperones"/>
    <property type="match status" value="1"/>
</dbReference>
<protein>
    <submittedName>
        <fullName evidence="5">Small heat shock protein HSP16.5</fullName>
    </submittedName>
</protein>
<evidence type="ECO:0000259" key="4">
    <source>
        <dbReference type="PROSITE" id="PS51203"/>
    </source>
</evidence>
<dbReference type="CDD" id="cd06464">
    <property type="entry name" value="ACD_sHsps-like"/>
    <property type="match status" value="1"/>
</dbReference>
<dbReference type="PATRIC" id="fig|1008153.3.peg.659"/>
<dbReference type="Proteomes" id="UP000075321">
    <property type="component" value="Unassembled WGS sequence"/>
</dbReference>
<accession>A0A151AI02</accession>
<evidence type="ECO:0000259" key="3">
    <source>
        <dbReference type="PROSITE" id="PS01031"/>
    </source>
</evidence>
<dbReference type="InterPro" id="IPR008978">
    <property type="entry name" value="HSP20-like_chaperone"/>
</dbReference>
<keyword evidence="5" id="KW-0346">Stress response</keyword>
<dbReference type="InterPro" id="IPR031107">
    <property type="entry name" value="Small_HSP"/>
</dbReference>
<dbReference type="EMBL" id="LTAZ01000002">
    <property type="protein sequence ID" value="KYH27205.1"/>
    <property type="molecule type" value="Genomic_DNA"/>
</dbReference>
<sequence>MSRRRNPFDDLEEFFERFSRQFEDQPGFDQDVFGMGGSNRMSIDLADRDEEFVVTADAPGFSKEEIDVRVTDRRLTIEANRDERSEESDEIYLRSERHSEALRRTIQLPEPVEEDGVSATYKNGVLTITLPKREPETGGKSIDIE</sequence>
<feature type="domain" description="CS" evidence="4">
    <location>
        <begin position="38"/>
        <end position="143"/>
    </location>
</feature>
<dbReference type="InterPro" id="IPR007052">
    <property type="entry name" value="CS_dom"/>
</dbReference>
<evidence type="ECO:0000313" key="6">
    <source>
        <dbReference type="Proteomes" id="UP000075321"/>
    </source>
</evidence>
<dbReference type="AlphaFoldDB" id="A0A151AI02"/>
<evidence type="ECO:0000256" key="1">
    <source>
        <dbReference type="PROSITE-ProRule" id="PRU00285"/>
    </source>
</evidence>
<gene>
    <name evidence="5" type="ORF">HAPAU_06570</name>
</gene>
<dbReference type="PANTHER" id="PTHR11527">
    <property type="entry name" value="HEAT-SHOCK PROTEIN 20 FAMILY MEMBER"/>
    <property type="match status" value="1"/>
</dbReference>
<evidence type="ECO:0000256" key="2">
    <source>
        <dbReference type="RuleBase" id="RU003616"/>
    </source>
</evidence>
<dbReference type="PROSITE" id="PS01031">
    <property type="entry name" value="SHSP"/>
    <property type="match status" value="1"/>
</dbReference>
<proteinExistence type="inferred from homology"/>
<keyword evidence="6" id="KW-1185">Reference proteome</keyword>
<name>A0A151AI02_9EURY</name>
<dbReference type="PROSITE" id="PS51203">
    <property type="entry name" value="CS"/>
    <property type="match status" value="1"/>
</dbReference>
<dbReference type="OrthoDB" id="198277at2157"/>
<dbReference type="RefSeq" id="WP_066379502.1">
    <property type="nucleotide sequence ID" value="NZ_LTAZ01000002.1"/>
</dbReference>
<organism evidence="5 6">
    <name type="scientific">Halalkalicoccus paucihalophilus</name>
    <dbReference type="NCBI Taxonomy" id="1008153"/>
    <lineage>
        <taxon>Archaea</taxon>
        <taxon>Methanobacteriati</taxon>
        <taxon>Methanobacteriota</taxon>
        <taxon>Stenosarchaea group</taxon>
        <taxon>Halobacteria</taxon>
        <taxon>Halobacteriales</taxon>
        <taxon>Halococcaceae</taxon>
        <taxon>Halalkalicoccus</taxon>
    </lineage>
</organism>
<dbReference type="Pfam" id="PF00011">
    <property type="entry name" value="HSP20"/>
    <property type="match status" value="1"/>
</dbReference>
<feature type="domain" description="SHSP" evidence="3">
    <location>
        <begin position="34"/>
        <end position="145"/>
    </location>
</feature>
<reference evidence="5 6" key="1">
    <citation type="submission" date="2016-02" db="EMBL/GenBank/DDBJ databases">
        <title>Genome sequence of Halalkalicoccus paucihalophilus DSM 24557.</title>
        <authorList>
            <person name="Poehlein A."/>
            <person name="Daniel R."/>
        </authorList>
    </citation>
    <scope>NUCLEOTIDE SEQUENCE [LARGE SCALE GENOMIC DNA]</scope>
    <source>
        <strain evidence="5 6">DSM 24557</strain>
    </source>
</reference>
<evidence type="ECO:0000313" key="5">
    <source>
        <dbReference type="EMBL" id="KYH27205.1"/>
    </source>
</evidence>